<dbReference type="PATRIC" id="fig|1197174.4.peg.2994"/>
<feature type="signal peptide" evidence="1">
    <location>
        <begin position="1"/>
        <end position="37"/>
    </location>
</feature>
<dbReference type="AlphaFoldDB" id="J1PZQ4"/>
<reference evidence="2 3" key="1">
    <citation type="journal article" date="2012" name="J. Bacteriol.">
        <title>Genome Sequence of Pectin-Degrading Alishewanella aestuarii Strain B11T, Isolated from Tidal Flat Sediment.</title>
        <authorList>
            <person name="Jung J."/>
            <person name="Choi S."/>
            <person name="Chun J."/>
            <person name="Park W."/>
        </authorList>
    </citation>
    <scope>NUCLEOTIDE SEQUENCE [LARGE SCALE GENOMIC DNA]</scope>
    <source>
        <strain evidence="2 3">B11</strain>
    </source>
</reference>
<accession>J1PZQ4</accession>
<organism evidence="2 3">
    <name type="scientific">Alishewanella aestuarii B11</name>
    <dbReference type="NCBI Taxonomy" id="1197174"/>
    <lineage>
        <taxon>Bacteria</taxon>
        <taxon>Pseudomonadati</taxon>
        <taxon>Pseudomonadota</taxon>
        <taxon>Gammaproteobacteria</taxon>
        <taxon>Alteromonadales</taxon>
        <taxon>Alteromonadaceae</taxon>
        <taxon>Alishewanella</taxon>
    </lineage>
</organism>
<dbReference type="Proteomes" id="UP000012043">
    <property type="component" value="Unassembled WGS sequence"/>
</dbReference>
<evidence type="ECO:0000313" key="2">
    <source>
        <dbReference type="EMBL" id="EJI84228.1"/>
    </source>
</evidence>
<name>J1PZQ4_9ALTE</name>
<feature type="chain" id="PRO_5003744446" description="TIGR03016 family PEP-CTERM system-associated outer membrane protein" evidence="1">
    <location>
        <begin position="38"/>
        <end position="544"/>
    </location>
</feature>
<evidence type="ECO:0000313" key="3">
    <source>
        <dbReference type="Proteomes" id="UP000012043"/>
    </source>
</evidence>
<dbReference type="NCBIfam" id="TIGR03016">
    <property type="entry name" value="pepcterm_hypo_1"/>
    <property type="match status" value="1"/>
</dbReference>
<keyword evidence="1" id="KW-0732">Signal</keyword>
<proteinExistence type="predicted"/>
<dbReference type="InterPro" id="IPR017467">
    <property type="entry name" value="CHP03016_PEP-CTERM"/>
</dbReference>
<dbReference type="EMBL" id="ALAB01000039">
    <property type="protein sequence ID" value="EJI84228.1"/>
    <property type="molecule type" value="Genomic_DNA"/>
</dbReference>
<evidence type="ECO:0000256" key="1">
    <source>
        <dbReference type="SAM" id="SignalP"/>
    </source>
</evidence>
<evidence type="ECO:0008006" key="4">
    <source>
        <dbReference type="Google" id="ProtNLM"/>
    </source>
</evidence>
<keyword evidence="3" id="KW-1185">Reference proteome</keyword>
<dbReference type="RefSeq" id="WP_008610095.1">
    <property type="nucleotide sequence ID" value="NZ_ALAB01000039.1"/>
</dbReference>
<sequence>MDITMAPNNGRKLRTKLAYCASLVTLACTAATLPASAAQSKLSPEIRTAFYGYQLNLPEQADKDKGAAWELEPSISWTRQSAGMQTRFSWQHNTVLYKDEQRDDRHFNDLSLANRMTFLRDRISWDLNASQSYQLRNSRLGIFSDKITGGENLSRVQRYGSGLSYRSLTSSPYRIEAALNYGTTDSQSPLIDDGLFEYKTDAYSGSWLLGTSQRALNFFWQYNGQLQEIERSSGPDVSIRNHGLVVGVPFAPNFSVIGRAGAERVDNGSAVDNKFDYFGAGVEYRFGARSRVNVTMNRSDSSVFGVEKDTDTYIASEFVIAPTRRTSLEGNFDRRYFGRTTSLQGRYDLRFLSMRLRMSDNIRTQNQFDREQEELGIFVCPDTAANFNDCYRPPTNQYVPVFGESLQELSIINAELREELVQTRNIGFSLGYSKNRLNLNLTLSSRKTDYLETNEFNRSNNISLDSSWRLDQLNRLTAAINYYDIDYRNEVRQDKNLSLSIGYIRTLGERSDLRLTARRLNRNSTLEQFDNSENRVWLEYKYRF</sequence>
<dbReference type="SUPFAM" id="SSF56935">
    <property type="entry name" value="Porins"/>
    <property type="match status" value="1"/>
</dbReference>
<dbReference type="Gene3D" id="2.40.160.10">
    <property type="entry name" value="Porin"/>
    <property type="match status" value="1"/>
</dbReference>
<comment type="caution">
    <text evidence="2">The sequence shown here is derived from an EMBL/GenBank/DDBJ whole genome shotgun (WGS) entry which is preliminary data.</text>
</comment>
<protein>
    <recommendedName>
        <fullName evidence="4">TIGR03016 family PEP-CTERM system-associated outer membrane protein</fullName>
    </recommendedName>
</protein>
<gene>
    <name evidence="2" type="ORF">AEST_30620</name>
</gene>
<dbReference type="InterPro" id="IPR023614">
    <property type="entry name" value="Porin_dom_sf"/>
</dbReference>